<feature type="transmembrane region" description="Helical" evidence="5">
    <location>
        <begin position="467"/>
        <end position="488"/>
    </location>
</feature>
<dbReference type="InterPro" id="IPR012337">
    <property type="entry name" value="RNaseH-like_sf"/>
</dbReference>
<keyword evidence="4 5" id="KW-0472">Membrane</keyword>
<accession>A0ABM1BS97</accession>
<comment type="subcellular location">
    <subcellularLocation>
        <location evidence="1">Membrane</location>
        <topology evidence="1">Multi-pass membrane protein</topology>
    </subcellularLocation>
</comment>
<dbReference type="InterPro" id="IPR036397">
    <property type="entry name" value="RNaseH_sf"/>
</dbReference>
<protein>
    <submittedName>
        <fullName evidence="8">Organic cation transporter 1-like</fullName>
    </submittedName>
</protein>
<evidence type="ECO:0000256" key="4">
    <source>
        <dbReference type="ARBA" id="ARBA00023136"/>
    </source>
</evidence>
<keyword evidence="7" id="KW-1185">Reference proteome</keyword>
<dbReference type="InterPro" id="IPR036259">
    <property type="entry name" value="MFS_trans_sf"/>
</dbReference>
<evidence type="ECO:0000256" key="1">
    <source>
        <dbReference type="ARBA" id="ARBA00004141"/>
    </source>
</evidence>
<feature type="transmembrane region" description="Helical" evidence="5">
    <location>
        <begin position="495"/>
        <end position="514"/>
    </location>
</feature>
<feature type="transmembrane region" description="Helical" evidence="5">
    <location>
        <begin position="299"/>
        <end position="318"/>
    </location>
</feature>
<name>A0ABM1BS97_LIMPO</name>
<feature type="transmembrane region" description="Helical" evidence="5">
    <location>
        <begin position="351"/>
        <end position="369"/>
    </location>
</feature>
<feature type="domain" description="Integrase catalytic" evidence="6">
    <location>
        <begin position="108"/>
        <end position="234"/>
    </location>
</feature>
<feature type="transmembrane region" description="Helical" evidence="5">
    <location>
        <begin position="438"/>
        <end position="455"/>
    </location>
</feature>
<evidence type="ECO:0000256" key="2">
    <source>
        <dbReference type="ARBA" id="ARBA00022692"/>
    </source>
</evidence>
<gene>
    <name evidence="8" type="primary">LOC106471611</name>
</gene>
<keyword evidence="3 5" id="KW-1133">Transmembrane helix</keyword>
<evidence type="ECO:0000256" key="3">
    <source>
        <dbReference type="ARBA" id="ARBA00022989"/>
    </source>
</evidence>
<reference evidence="8" key="1">
    <citation type="submission" date="2025-08" db="UniProtKB">
        <authorList>
            <consortium name="RefSeq"/>
        </authorList>
    </citation>
    <scope>IDENTIFICATION</scope>
    <source>
        <tissue evidence="8">Muscle</tissue>
    </source>
</reference>
<evidence type="ECO:0000313" key="8">
    <source>
        <dbReference type="RefSeq" id="XP_013787676.2"/>
    </source>
</evidence>
<sequence length="555" mass="63623">MDYKVKVGGMTKIYNANLLKRYFEREEDLMGAFSEAQVDMAGVAVIDAEPGDSDFVIEDEKLLDLRPLSGDETYKDILFFLFRVDILPFSSLFQLCGCCNSTKAASHERVVPHKDKKGISSIDVFSKYTRVVPLKDKKGVSSIDVFSKYARVVPHKDKKGVSSIDVFSKYARFVPLKDKKGVSFKRIFKLQTDSGTEFTNRILQRYLKEPDVHFFITHNETKTSIVERFNHTLKTRMWRYFTHRGVHHCIEAFVQCHNQLIGRKLTFYICVAVTVVSGVVSMTVSNFTVFAVFRLINGFLYPTIYQASYIVLVEIIGVEKRTRMLAMGCVSWTLGICILPLLAFLCTSWRILGLVTTFSCIPFFLYWRILPESPRWLVSVGRYDEAVVILKKIAETNGNSEPNNLIARLKEVEETMKEEEKGQSIAVLLKYPTLRKHFLIITLEWIAASISYYALQINATNLYGNEFLNFFLLGLVELPTYFICWYLMEKVGRRLTNVTLFMVAGVSSFVPVAFPPGECFFLLTSVTIVGKRSHNNVVLFVCFEFRAKLHESYLR</sequence>
<keyword evidence="2 5" id="KW-0812">Transmembrane</keyword>
<dbReference type="SUPFAM" id="SSF53098">
    <property type="entry name" value="Ribonuclease H-like"/>
    <property type="match status" value="1"/>
</dbReference>
<proteinExistence type="predicted"/>
<dbReference type="GeneID" id="106471611"/>
<evidence type="ECO:0000256" key="5">
    <source>
        <dbReference type="SAM" id="Phobius"/>
    </source>
</evidence>
<dbReference type="PROSITE" id="PS50994">
    <property type="entry name" value="INTEGRASE"/>
    <property type="match status" value="1"/>
</dbReference>
<feature type="transmembrane region" description="Helical" evidence="5">
    <location>
        <begin position="265"/>
        <end position="293"/>
    </location>
</feature>
<dbReference type="Gene3D" id="3.30.420.10">
    <property type="entry name" value="Ribonuclease H-like superfamily/Ribonuclease H"/>
    <property type="match status" value="1"/>
</dbReference>
<evidence type="ECO:0000313" key="7">
    <source>
        <dbReference type="Proteomes" id="UP000694941"/>
    </source>
</evidence>
<dbReference type="SUPFAM" id="SSF103473">
    <property type="entry name" value="MFS general substrate transporter"/>
    <property type="match status" value="1"/>
</dbReference>
<dbReference type="RefSeq" id="XP_013787676.2">
    <property type="nucleotide sequence ID" value="XM_013932222.2"/>
</dbReference>
<dbReference type="InterPro" id="IPR005828">
    <property type="entry name" value="MFS_sugar_transport-like"/>
</dbReference>
<evidence type="ECO:0000259" key="6">
    <source>
        <dbReference type="PROSITE" id="PS50994"/>
    </source>
</evidence>
<dbReference type="Pfam" id="PF00083">
    <property type="entry name" value="Sugar_tr"/>
    <property type="match status" value="1"/>
</dbReference>
<dbReference type="PANTHER" id="PTHR24064">
    <property type="entry name" value="SOLUTE CARRIER FAMILY 22 MEMBER"/>
    <property type="match status" value="1"/>
</dbReference>
<dbReference type="InterPro" id="IPR001584">
    <property type="entry name" value="Integrase_cat-core"/>
</dbReference>
<dbReference type="Gene3D" id="1.20.1250.20">
    <property type="entry name" value="MFS general substrate transporter like domains"/>
    <property type="match status" value="1"/>
</dbReference>
<organism evidence="7 8">
    <name type="scientific">Limulus polyphemus</name>
    <name type="common">Atlantic horseshoe crab</name>
    <dbReference type="NCBI Taxonomy" id="6850"/>
    <lineage>
        <taxon>Eukaryota</taxon>
        <taxon>Metazoa</taxon>
        <taxon>Ecdysozoa</taxon>
        <taxon>Arthropoda</taxon>
        <taxon>Chelicerata</taxon>
        <taxon>Merostomata</taxon>
        <taxon>Xiphosura</taxon>
        <taxon>Limulidae</taxon>
        <taxon>Limulus</taxon>
    </lineage>
</organism>
<dbReference type="Proteomes" id="UP000694941">
    <property type="component" value="Unplaced"/>
</dbReference>
<feature type="transmembrane region" description="Helical" evidence="5">
    <location>
        <begin position="325"/>
        <end position="345"/>
    </location>
</feature>